<evidence type="ECO:0000313" key="2">
    <source>
        <dbReference type="Proteomes" id="UP001567538"/>
    </source>
</evidence>
<dbReference type="Proteomes" id="UP001567538">
    <property type="component" value="Unassembled WGS sequence"/>
</dbReference>
<protein>
    <submittedName>
        <fullName evidence="1">Uncharacterized protein</fullName>
    </submittedName>
</protein>
<sequence>MVHRCSSSVLPGRRWTPGLPSWSLMSAPPRCVAAQTLPIPLSQHRSLLFASSPSRRHSISRPVTIDCYQPAPSSSPSPIVVKIFVEQGNEQVYPTFSM</sequence>
<name>A0ABD1I540_SALDI</name>
<reference evidence="1 2" key="1">
    <citation type="submission" date="2024-06" db="EMBL/GenBank/DDBJ databases">
        <title>A chromosome level genome sequence of Diviner's sage (Salvia divinorum).</title>
        <authorList>
            <person name="Ford S.A."/>
            <person name="Ro D.-K."/>
            <person name="Ness R.W."/>
            <person name="Phillips M.A."/>
        </authorList>
    </citation>
    <scope>NUCLEOTIDE SEQUENCE [LARGE SCALE GENOMIC DNA]</scope>
    <source>
        <strain evidence="1">SAF-2024a</strain>
        <tissue evidence="1">Leaf</tissue>
    </source>
</reference>
<dbReference type="EMBL" id="JBEAFC010000003">
    <property type="protein sequence ID" value="KAL1563547.1"/>
    <property type="molecule type" value="Genomic_DNA"/>
</dbReference>
<gene>
    <name evidence="1" type="ORF">AAHA92_06002</name>
</gene>
<evidence type="ECO:0000313" key="1">
    <source>
        <dbReference type="EMBL" id="KAL1563547.1"/>
    </source>
</evidence>
<keyword evidence="2" id="KW-1185">Reference proteome</keyword>
<dbReference type="AlphaFoldDB" id="A0ABD1I540"/>
<comment type="caution">
    <text evidence="1">The sequence shown here is derived from an EMBL/GenBank/DDBJ whole genome shotgun (WGS) entry which is preliminary data.</text>
</comment>
<organism evidence="1 2">
    <name type="scientific">Salvia divinorum</name>
    <name type="common">Maria pastora</name>
    <name type="synonym">Diviner's sage</name>
    <dbReference type="NCBI Taxonomy" id="28513"/>
    <lineage>
        <taxon>Eukaryota</taxon>
        <taxon>Viridiplantae</taxon>
        <taxon>Streptophyta</taxon>
        <taxon>Embryophyta</taxon>
        <taxon>Tracheophyta</taxon>
        <taxon>Spermatophyta</taxon>
        <taxon>Magnoliopsida</taxon>
        <taxon>eudicotyledons</taxon>
        <taxon>Gunneridae</taxon>
        <taxon>Pentapetalae</taxon>
        <taxon>asterids</taxon>
        <taxon>lamiids</taxon>
        <taxon>Lamiales</taxon>
        <taxon>Lamiaceae</taxon>
        <taxon>Nepetoideae</taxon>
        <taxon>Mentheae</taxon>
        <taxon>Salviinae</taxon>
        <taxon>Salvia</taxon>
        <taxon>Salvia subgen. Calosphace</taxon>
    </lineage>
</organism>
<accession>A0ABD1I540</accession>
<proteinExistence type="predicted"/>